<dbReference type="InterPro" id="IPR044053">
    <property type="entry name" value="AsaB-like"/>
</dbReference>
<dbReference type="Proteomes" id="UP001337655">
    <property type="component" value="Unassembled WGS sequence"/>
</dbReference>
<dbReference type="RefSeq" id="XP_064660112.1">
    <property type="nucleotide sequence ID" value="XM_064801482.1"/>
</dbReference>
<reference evidence="3 4" key="1">
    <citation type="submission" date="2023-08" db="EMBL/GenBank/DDBJ databases">
        <title>Black Yeasts Isolated from many extreme environments.</title>
        <authorList>
            <person name="Coleine C."/>
            <person name="Stajich J.E."/>
            <person name="Selbmann L."/>
        </authorList>
    </citation>
    <scope>NUCLEOTIDE SEQUENCE [LARGE SCALE GENOMIC DNA]</scope>
    <source>
        <strain evidence="3 4">CCFEE 5935</strain>
    </source>
</reference>
<dbReference type="GeneID" id="89925574"/>
<dbReference type="NCBIfam" id="NF041278">
    <property type="entry name" value="CmcJ_NvfI_EfuI"/>
    <property type="match status" value="1"/>
</dbReference>
<sequence>MATTRMVTGAINFITPQPQGCLEKPYQLKYEAPDGFPPTNIVSDEHMQRLADVRGREAQFSVPRNGFTIIKLEDQLSYEEYDNEDLVRKVYFKQVAEAVQELLGASRVQIFEHVASTLGPGSRTVIDSDSCENETQVSQSQRGSRIDVTPSWAAGLAEHMNELKGIELPSGDLQFVNIWKPLRGPIKDWPLAVCDASTVSKDDLRESDIVFSDRVVENLLVQHNPKQEWYFISDQTPSEAWVFLQADSNASGHLGVPHSSFQRPDSANEGIPRESIEVRAIAYYNNGAIDAGN</sequence>
<dbReference type="GO" id="GO:0016491">
    <property type="term" value="F:oxidoreductase activity"/>
    <property type="evidence" value="ECO:0007669"/>
    <property type="project" value="UniProtKB-KW"/>
</dbReference>
<proteinExistence type="inferred from homology"/>
<keyword evidence="4" id="KW-1185">Reference proteome</keyword>
<dbReference type="EMBL" id="JAVRRT010000006">
    <property type="protein sequence ID" value="KAK5171084.1"/>
    <property type="molecule type" value="Genomic_DNA"/>
</dbReference>
<keyword evidence="1" id="KW-0560">Oxidoreductase</keyword>
<evidence type="ECO:0000313" key="3">
    <source>
        <dbReference type="EMBL" id="KAK5171084.1"/>
    </source>
</evidence>
<evidence type="ECO:0000256" key="2">
    <source>
        <dbReference type="ARBA" id="ARBA00023604"/>
    </source>
</evidence>
<dbReference type="PANTHER" id="PTHR34598:SF3">
    <property type="entry name" value="OXIDOREDUCTASE AN1597"/>
    <property type="match status" value="1"/>
</dbReference>
<comment type="similarity">
    <text evidence="2">Belongs to the asaB hydroxylase/desaturase family.</text>
</comment>
<organism evidence="3 4">
    <name type="scientific">Saxophila tyrrhenica</name>
    <dbReference type="NCBI Taxonomy" id="1690608"/>
    <lineage>
        <taxon>Eukaryota</taxon>
        <taxon>Fungi</taxon>
        <taxon>Dikarya</taxon>
        <taxon>Ascomycota</taxon>
        <taxon>Pezizomycotina</taxon>
        <taxon>Dothideomycetes</taxon>
        <taxon>Dothideomycetidae</taxon>
        <taxon>Mycosphaerellales</taxon>
        <taxon>Extremaceae</taxon>
        <taxon>Saxophila</taxon>
    </lineage>
</organism>
<evidence type="ECO:0000313" key="4">
    <source>
        <dbReference type="Proteomes" id="UP001337655"/>
    </source>
</evidence>
<accession>A0AAV9PEN9</accession>
<protein>
    <submittedName>
        <fullName evidence="3">Uncharacterized protein</fullName>
    </submittedName>
</protein>
<dbReference type="AlphaFoldDB" id="A0AAV9PEN9"/>
<gene>
    <name evidence="3" type="ORF">LTR77_004228</name>
</gene>
<name>A0AAV9PEN9_9PEZI</name>
<evidence type="ECO:0000256" key="1">
    <source>
        <dbReference type="ARBA" id="ARBA00023002"/>
    </source>
</evidence>
<dbReference type="PANTHER" id="PTHR34598">
    <property type="entry name" value="BLL6449 PROTEIN"/>
    <property type="match status" value="1"/>
</dbReference>
<comment type="caution">
    <text evidence="3">The sequence shown here is derived from an EMBL/GenBank/DDBJ whole genome shotgun (WGS) entry which is preliminary data.</text>
</comment>